<dbReference type="PRINTS" id="PR00909">
    <property type="entry name" value="SPERMDNBNDNG"/>
</dbReference>
<keyword evidence="3 7" id="KW-0732">Signal</keyword>
<evidence type="ECO:0000256" key="5">
    <source>
        <dbReference type="PIRNR" id="PIRNR019574"/>
    </source>
</evidence>
<comment type="caution">
    <text evidence="8">The sequence shown here is derived from an EMBL/GenBank/DDBJ whole genome shotgun (WGS) entry which is preliminary data.</text>
</comment>
<dbReference type="PATRIC" id="fig|1304275.5.peg.1664"/>
<dbReference type="SUPFAM" id="SSF53850">
    <property type="entry name" value="Periplasmic binding protein-like II"/>
    <property type="match status" value="1"/>
</dbReference>
<keyword evidence="9" id="KW-1185">Reference proteome</keyword>
<dbReference type="PANTHER" id="PTHR30222:SF17">
    <property type="entry name" value="SPERMIDINE_PUTRESCINE-BINDING PERIPLASMIC PROTEIN"/>
    <property type="match status" value="1"/>
</dbReference>
<organism evidence="8 9">
    <name type="scientific">Salinisphaera hydrothermalis (strain C41B8)</name>
    <dbReference type="NCBI Taxonomy" id="1304275"/>
    <lineage>
        <taxon>Bacteria</taxon>
        <taxon>Pseudomonadati</taxon>
        <taxon>Pseudomonadota</taxon>
        <taxon>Gammaproteobacteria</taxon>
        <taxon>Salinisphaerales</taxon>
        <taxon>Salinisphaeraceae</taxon>
        <taxon>Salinisphaera</taxon>
    </lineage>
</organism>
<evidence type="ECO:0000256" key="2">
    <source>
        <dbReference type="ARBA" id="ARBA00022448"/>
    </source>
</evidence>
<dbReference type="PANTHER" id="PTHR30222">
    <property type="entry name" value="SPERMIDINE/PUTRESCINE-BINDING PERIPLASMIC PROTEIN"/>
    <property type="match status" value="1"/>
</dbReference>
<sequence length="362" mass="40135">MTTGIGRFGLKRLLPAALLLLAGVSGAQAAPYGDKLMLFNWSDYISPKLIQAFEDKYHVKVVQNFYESNPEMFAKLRAGGDAQYDVIVASNYYIPRLIESGLIQPLDKSEIPNYSNLMARFQKPSYDPTGKYTAAYQWGDTGIVYNTEKLGQQPNSWSILFDPKANPKYPFALGNDAQVMTGAACAYQGHGYACQGRDNWKQAAQLLLKTKKRSNFSGFVDGTPVLRQLARGSVAAGVSFNGDYLQDKANNPQAYKNLKFVVPKEGAELWVDTMAIPDKAPHAKLANKFINFILDGKNGATLSNFTWYASPNKAATPYLKPALRKPPSQPTAEQMKHLHYTPALKGDSLQFVQQLWGEVQSR</sequence>
<keyword evidence="2 5" id="KW-0813">Transport</keyword>
<dbReference type="AlphaFoldDB" id="A0A084IM40"/>
<accession>A0A084IM40</accession>
<dbReference type="GO" id="GO:0015846">
    <property type="term" value="P:polyamine transport"/>
    <property type="evidence" value="ECO:0007669"/>
    <property type="project" value="InterPro"/>
</dbReference>
<gene>
    <name evidence="8" type="ORF">C41B8_08160</name>
</gene>
<comment type="similarity">
    <text evidence="5">Belongs to the bacterial solute-binding protein PotD/PotF family.</text>
</comment>
<feature type="chain" id="PRO_5001776577" description="Putrescine-binding periplasmic protein" evidence="7">
    <location>
        <begin position="30"/>
        <end position="362"/>
    </location>
</feature>
<reference evidence="8 9" key="1">
    <citation type="submission" date="2013-03" db="EMBL/GenBank/DDBJ databases">
        <title>Salinisphaera hydrothermalis C41B8 Genome Sequencing.</title>
        <authorList>
            <person name="Li C."/>
            <person name="Lai Q."/>
            <person name="Shao Z."/>
        </authorList>
    </citation>
    <scope>NUCLEOTIDE SEQUENCE [LARGE SCALE GENOMIC DNA]</scope>
    <source>
        <strain evidence="8 9">C41B8</strain>
    </source>
</reference>
<dbReference type="OrthoDB" id="9769319at2"/>
<evidence type="ECO:0000256" key="6">
    <source>
        <dbReference type="PIRSR" id="PIRSR019574-1"/>
    </source>
</evidence>
<dbReference type="Proteomes" id="UP000028302">
    <property type="component" value="Unassembled WGS sequence"/>
</dbReference>
<dbReference type="InterPro" id="IPR001188">
    <property type="entry name" value="Sperm_putr-bd"/>
</dbReference>
<feature type="binding site" evidence="6">
    <location>
        <position position="92"/>
    </location>
    <ligand>
        <name>spermidine</name>
        <dbReference type="ChEBI" id="CHEBI:57834"/>
    </ligand>
</feature>
<protein>
    <recommendedName>
        <fullName evidence="5">Putrescine-binding periplasmic protein</fullName>
    </recommendedName>
</protein>
<dbReference type="eggNOG" id="COG0687">
    <property type="taxonomic scope" value="Bacteria"/>
</dbReference>
<name>A0A084IM40_SALHC</name>
<dbReference type="GO" id="GO:0042597">
    <property type="term" value="C:periplasmic space"/>
    <property type="evidence" value="ECO:0007669"/>
    <property type="project" value="UniProtKB-SubCell"/>
</dbReference>
<dbReference type="PIRSF" id="PIRSF019574">
    <property type="entry name" value="Periplasmic_polyamine_BP"/>
    <property type="match status" value="1"/>
</dbReference>
<dbReference type="Gene3D" id="3.40.190.10">
    <property type="entry name" value="Periplasmic binding protein-like II"/>
    <property type="match status" value="2"/>
</dbReference>
<dbReference type="EMBL" id="APNK01000009">
    <property type="protein sequence ID" value="KEZ77774.1"/>
    <property type="molecule type" value="Genomic_DNA"/>
</dbReference>
<proteinExistence type="inferred from homology"/>
<dbReference type="RefSeq" id="WP_037336491.1">
    <property type="nucleotide sequence ID" value="NZ_APNK01000009.1"/>
</dbReference>
<evidence type="ECO:0000256" key="4">
    <source>
        <dbReference type="ARBA" id="ARBA00022764"/>
    </source>
</evidence>
<evidence type="ECO:0000313" key="9">
    <source>
        <dbReference type="Proteomes" id="UP000028302"/>
    </source>
</evidence>
<dbReference type="CDD" id="cd13590">
    <property type="entry name" value="PBP2_PotD_PotF_like"/>
    <property type="match status" value="1"/>
</dbReference>
<dbReference type="GO" id="GO:0019808">
    <property type="term" value="F:polyamine binding"/>
    <property type="evidence" value="ECO:0007669"/>
    <property type="project" value="InterPro"/>
</dbReference>
<feature type="signal peptide" evidence="7">
    <location>
        <begin position="1"/>
        <end position="29"/>
    </location>
</feature>
<keyword evidence="4 5" id="KW-0574">Periplasm</keyword>
<evidence type="ECO:0000256" key="7">
    <source>
        <dbReference type="SAM" id="SignalP"/>
    </source>
</evidence>
<comment type="subcellular location">
    <subcellularLocation>
        <location evidence="1 5">Periplasm</location>
    </subcellularLocation>
</comment>
<evidence type="ECO:0000256" key="1">
    <source>
        <dbReference type="ARBA" id="ARBA00004418"/>
    </source>
</evidence>
<dbReference type="Pfam" id="PF13343">
    <property type="entry name" value="SBP_bac_6"/>
    <property type="match status" value="1"/>
</dbReference>
<evidence type="ECO:0000313" key="8">
    <source>
        <dbReference type="EMBL" id="KEZ77774.1"/>
    </source>
</evidence>
<comment type="function">
    <text evidence="5">Required for the activity of the bacterial periplasmic transport system of putrescine.</text>
</comment>
<evidence type="ECO:0000256" key="3">
    <source>
        <dbReference type="ARBA" id="ARBA00022729"/>
    </source>
</evidence>
<dbReference type="STRING" id="1304275.C41B8_08160"/>